<evidence type="ECO:0000313" key="9">
    <source>
        <dbReference type="Proteomes" id="UP000219947"/>
    </source>
</evidence>
<feature type="domain" description="Formyl transferase C-terminal" evidence="7">
    <location>
        <begin position="205"/>
        <end position="301"/>
    </location>
</feature>
<dbReference type="Gene3D" id="3.40.50.12230">
    <property type="match status" value="1"/>
</dbReference>
<feature type="binding site" evidence="5">
    <location>
        <begin position="111"/>
        <end position="114"/>
    </location>
    <ligand>
        <name>(6S)-5,6,7,8-tetrahydrofolate</name>
        <dbReference type="ChEBI" id="CHEBI:57453"/>
    </ligand>
</feature>
<name>A0A2A8D8Q7_9MICC</name>
<dbReference type="InterPro" id="IPR005793">
    <property type="entry name" value="Formyl_trans_C"/>
</dbReference>
<dbReference type="HAMAP" id="MF_00182">
    <property type="entry name" value="Formyl_trans"/>
    <property type="match status" value="1"/>
</dbReference>
<dbReference type="RefSeq" id="WP_098042330.1">
    <property type="nucleotide sequence ID" value="NZ_CAURLQ010000004.1"/>
</dbReference>
<feature type="domain" description="Formyl transferase N-terminal" evidence="6">
    <location>
        <begin position="5"/>
        <end position="179"/>
    </location>
</feature>
<dbReference type="InterPro" id="IPR002376">
    <property type="entry name" value="Formyl_transf_N"/>
</dbReference>
<evidence type="ECO:0000313" key="8">
    <source>
        <dbReference type="EMBL" id="PEN16978.1"/>
    </source>
</evidence>
<evidence type="ECO:0000256" key="3">
    <source>
        <dbReference type="ARBA" id="ARBA00022679"/>
    </source>
</evidence>
<dbReference type="PANTHER" id="PTHR11138:SF5">
    <property type="entry name" value="METHIONYL-TRNA FORMYLTRANSFERASE, MITOCHONDRIAL"/>
    <property type="match status" value="1"/>
</dbReference>
<keyword evidence="9" id="KW-1185">Reference proteome</keyword>
<evidence type="ECO:0000256" key="4">
    <source>
        <dbReference type="ARBA" id="ARBA00022917"/>
    </source>
</evidence>
<accession>A0A2A8D8Q7</accession>
<dbReference type="AlphaFoldDB" id="A0A2A8D8Q7"/>
<sequence length="313" mass="33282">MTLKILYAGTPEIAVHPLDALVQSPQVQVVGVLTREDAPVGRKRILTPSPVAQRAEELGLPIVKANRWSPETQQQIAPLGAEAAAVVAYGTILPQHALDMLPYGWVNLHFSKLPAWRGAAPVQRALMAGESEIFSNTFLLEAGLDTGAVFEEESTLVTEDDTAGSILTRLAQSGGELLANTFVRLEAGEHGTAQNEDESVSYAAKVTNADARIEFTQSAHKILAQVRAVTPEPGAWCEFSGNRLKIGGVRLTNQAGTLAPGQLELRGKKLYVGTADGALELVCVQPAGKKMMDALAWARGLGSNLAEGKVMLS</sequence>
<dbReference type="InterPro" id="IPR011034">
    <property type="entry name" value="Formyl_transferase-like_C_sf"/>
</dbReference>
<dbReference type="SUPFAM" id="SSF53328">
    <property type="entry name" value="Formyltransferase"/>
    <property type="match status" value="1"/>
</dbReference>
<dbReference type="InterPro" id="IPR005794">
    <property type="entry name" value="Fmt"/>
</dbReference>
<evidence type="ECO:0000259" key="6">
    <source>
        <dbReference type="Pfam" id="PF00551"/>
    </source>
</evidence>
<gene>
    <name evidence="5" type="primary">fmt</name>
    <name evidence="8" type="ORF">CRM92_02795</name>
</gene>
<dbReference type="CDD" id="cd08646">
    <property type="entry name" value="FMT_core_Met-tRNA-FMT_N"/>
    <property type="match status" value="1"/>
</dbReference>
<dbReference type="InterPro" id="IPR044135">
    <property type="entry name" value="Met-tRNA-FMT_C"/>
</dbReference>
<organism evidence="8 9">
    <name type="scientific">Rothia dentocariosa</name>
    <dbReference type="NCBI Taxonomy" id="2047"/>
    <lineage>
        <taxon>Bacteria</taxon>
        <taxon>Bacillati</taxon>
        <taxon>Actinomycetota</taxon>
        <taxon>Actinomycetes</taxon>
        <taxon>Micrococcales</taxon>
        <taxon>Micrococcaceae</taxon>
        <taxon>Rothia</taxon>
    </lineage>
</organism>
<comment type="function">
    <text evidence="5">Attaches a formyl group to the free amino group of methionyl-tRNA(fMet). The formyl group appears to play a dual role in the initiator identity of N-formylmethionyl-tRNA by promoting its recognition by IF2 and preventing the misappropriation of this tRNA by the elongation apparatus.</text>
</comment>
<protein>
    <recommendedName>
        <fullName evidence="2 5">Methionyl-tRNA formyltransferase</fullName>
        <ecNumber evidence="2 5">2.1.2.9</ecNumber>
    </recommendedName>
</protein>
<dbReference type="Pfam" id="PF02911">
    <property type="entry name" value="Formyl_trans_C"/>
    <property type="match status" value="1"/>
</dbReference>
<dbReference type="EC" id="2.1.2.9" evidence="2 5"/>
<evidence type="ECO:0000256" key="1">
    <source>
        <dbReference type="ARBA" id="ARBA00010699"/>
    </source>
</evidence>
<dbReference type="EMBL" id="PDEV01000001">
    <property type="protein sequence ID" value="PEN16978.1"/>
    <property type="molecule type" value="Genomic_DNA"/>
</dbReference>
<comment type="caution">
    <text evidence="8">The sequence shown here is derived from an EMBL/GenBank/DDBJ whole genome shotgun (WGS) entry which is preliminary data.</text>
</comment>
<reference evidence="8" key="1">
    <citation type="submission" date="2017-10" db="EMBL/GenBank/DDBJ databases">
        <title>Kefir isolates.</title>
        <authorList>
            <person name="Kim Y."/>
            <person name="Blasche S."/>
        </authorList>
    </citation>
    <scope>NUCLEOTIDE SEQUENCE [LARGE SCALE GENOMIC DNA]</scope>
    <source>
        <strain evidence="8">OG2-2</strain>
    </source>
</reference>
<dbReference type="Pfam" id="PF00551">
    <property type="entry name" value="Formyl_trans_N"/>
    <property type="match status" value="1"/>
</dbReference>
<keyword evidence="3 5" id="KW-0808">Transferase</keyword>
<dbReference type="InterPro" id="IPR036477">
    <property type="entry name" value="Formyl_transf_N_sf"/>
</dbReference>
<dbReference type="GO" id="GO:0004479">
    <property type="term" value="F:methionyl-tRNA formyltransferase activity"/>
    <property type="evidence" value="ECO:0007669"/>
    <property type="project" value="UniProtKB-UniRule"/>
</dbReference>
<keyword evidence="4 5" id="KW-0648">Protein biosynthesis</keyword>
<comment type="catalytic activity">
    <reaction evidence="5">
        <text>L-methionyl-tRNA(fMet) + (6R)-10-formyltetrahydrofolate = N-formyl-L-methionyl-tRNA(fMet) + (6S)-5,6,7,8-tetrahydrofolate + H(+)</text>
        <dbReference type="Rhea" id="RHEA:24380"/>
        <dbReference type="Rhea" id="RHEA-COMP:9952"/>
        <dbReference type="Rhea" id="RHEA-COMP:9953"/>
        <dbReference type="ChEBI" id="CHEBI:15378"/>
        <dbReference type="ChEBI" id="CHEBI:57453"/>
        <dbReference type="ChEBI" id="CHEBI:78530"/>
        <dbReference type="ChEBI" id="CHEBI:78844"/>
        <dbReference type="ChEBI" id="CHEBI:195366"/>
        <dbReference type="EC" id="2.1.2.9"/>
    </reaction>
</comment>
<dbReference type="InterPro" id="IPR041711">
    <property type="entry name" value="Met-tRNA-FMT_N"/>
</dbReference>
<dbReference type="SUPFAM" id="SSF50486">
    <property type="entry name" value="FMT C-terminal domain-like"/>
    <property type="match status" value="1"/>
</dbReference>
<evidence type="ECO:0000256" key="5">
    <source>
        <dbReference type="HAMAP-Rule" id="MF_00182"/>
    </source>
</evidence>
<dbReference type="CDD" id="cd08704">
    <property type="entry name" value="Met_tRNA_FMT_C"/>
    <property type="match status" value="1"/>
</dbReference>
<dbReference type="PANTHER" id="PTHR11138">
    <property type="entry name" value="METHIONYL-TRNA FORMYLTRANSFERASE"/>
    <property type="match status" value="1"/>
</dbReference>
<dbReference type="GO" id="GO:0005829">
    <property type="term" value="C:cytosol"/>
    <property type="evidence" value="ECO:0007669"/>
    <property type="project" value="TreeGrafter"/>
</dbReference>
<evidence type="ECO:0000259" key="7">
    <source>
        <dbReference type="Pfam" id="PF02911"/>
    </source>
</evidence>
<comment type="similarity">
    <text evidence="1 5">Belongs to the Fmt family.</text>
</comment>
<dbReference type="NCBIfam" id="TIGR00460">
    <property type="entry name" value="fmt"/>
    <property type="match status" value="1"/>
</dbReference>
<evidence type="ECO:0000256" key="2">
    <source>
        <dbReference type="ARBA" id="ARBA00012261"/>
    </source>
</evidence>
<proteinExistence type="inferred from homology"/>
<dbReference type="Proteomes" id="UP000219947">
    <property type="component" value="Unassembled WGS sequence"/>
</dbReference>